<reference evidence="2" key="2">
    <citation type="submission" date="2012-08" db="EMBL/GenBank/DDBJ databases">
        <title>Genome sequence of Kazachstania naganishii.</title>
        <authorList>
            <person name="Gordon J.L."/>
            <person name="Armisen D."/>
            <person name="Proux-Wera E."/>
            <person name="OhEigeartaigh S.S."/>
            <person name="Byrne K.P."/>
            <person name="Wolfe K.H."/>
        </authorList>
    </citation>
    <scope>NUCLEOTIDE SEQUENCE [LARGE SCALE GENOMIC DNA]</scope>
    <source>
        <strain evidence="2">ATCC MYA-139 / BCRC 22969 / CBS 8797 / CCRC 22969 / KCTC 17520 / NBRC 10181 / NCYC 3082</strain>
    </source>
</reference>
<organism evidence="1 2">
    <name type="scientific">Huiozyma naganishii (strain ATCC MYA-139 / BCRC 22969 / CBS 8797 / KCTC 17520 / NBRC 10181 / NCYC 3082 / Yp74L-3)</name>
    <name type="common">Yeast</name>
    <name type="synonym">Kazachstania naganishii</name>
    <dbReference type="NCBI Taxonomy" id="1071383"/>
    <lineage>
        <taxon>Eukaryota</taxon>
        <taxon>Fungi</taxon>
        <taxon>Dikarya</taxon>
        <taxon>Ascomycota</taxon>
        <taxon>Saccharomycotina</taxon>
        <taxon>Saccharomycetes</taxon>
        <taxon>Saccharomycetales</taxon>
        <taxon>Saccharomycetaceae</taxon>
        <taxon>Huiozyma</taxon>
    </lineage>
</organism>
<protein>
    <submittedName>
        <fullName evidence="1">Uncharacterized protein</fullName>
    </submittedName>
</protein>
<dbReference type="AlphaFoldDB" id="J7RYC9"/>
<dbReference type="HOGENOM" id="CLU_1434640_0_0_1"/>
<evidence type="ECO:0000313" key="1">
    <source>
        <dbReference type="EMBL" id="CCK70152.1"/>
    </source>
</evidence>
<reference evidence="1 2" key="1">
    <citation type="journal article" date="2011" name="Proc. Natl. Acad. Sci. U.S.A.">
        <title>Evolutionary erosion of yeast sex chromosomes by mating-type switching accidents.</title>
        <authorList>
            <person name="Gordon J.L."/>
            <person name="Armisen D."/>
            <person name="Proux-Wera E."/>
            <person name="Oheigeartaigh S.S."/>
            <person name="Byrne K.P."/>
            <person name="Wolfe K.H."/>
        </authorList>
    </citation>
    <scope>NUCLEOTIDE SEQUENCE [LARGE SCALE GENOMIC DNA]</scope>
    <source>
        <strain evidence="2">ATCC MYA-139 / BCRC 22969 / CBS 8797 / CCRC 22969 / KCTC 17520 / NBRC 10181 / NCYC 3082</strain>
    </source>
</reference>
<dbReference type="RefSeq" id="XP_022464398.1">
    <property type="nucleotide sequence ID" value="XM_022607843.1"/>
</dbReference>
<proteinExistence type="predicted"/>
<accession>J7RYC9</accession>
<evidence type="ECO:0000313" key="2">
    <source>
        <dbReference type="Proteomes" id="UP000006310"/>
    </source>
</evidence>
<name>J7RYC9_HUIN7</name>
<sequence length="189" mass="21880">MQDTSIALDTVRLHSLKFSQSRRNELLFKFTAKSDESREDCNILSDMRNEQCNCSAVPLQENTHHSDTFFPSFLLLFFFFLEPLRVSPQGEREVKKKEQGTPPPFGRAVREIESAGCGWVSAVVFRLFRSFPEKLLAVGVWVSSLQCAVSRDRVVGFENVRDIRYVCTFEHSCPFRRHFFVGHVLHREC</sequence>
<dbReference type="EMBL" id="HE978317">
    <property type="protein sequence ID" value="CCK70152.1"/>
    <property type="molecule type" value="Genomic_DNA"/>
</dbReference>
<keyword evidence="2" id="KW-1185">Reference proteome</keyword>
<dbReference type="GeneID" id="34525841"/>
<dbReference type="Proteomes" id="UP000006310">
    <property type="component" value="Chromosome 4"/>
</dbReference>
<gene>
    <name evidence="1" type="primary">KNAG0D04060</name>
    <name evidence="1" type="ordered locus">KNAG_0D04060</name>
</gene>
<dbReference type="KEGG" id="kng:KNAG_0D04060"/>